<accession>A0A3M7F119</accession>
<dbReference type="PANTHER" id="PTHR10742">
    <property type="entry name" value="FLAVIN MONOAMINE OXIDASE"/>
    <property type="match status" value="1"/>
</dbReference>
<dbReference type="InterPro" id="IPR002937">
    <property type="entry name" value="Amino_oxidase"/>
</dbReference>
<dbReference type="Gene3D" id="3.50.50.60">
    <property type="entry name" value="FAD/NAD(P)-binding domain"/>
    <property type="match status" value="1"/>
</dbReference>
<dbReference type="Proteomes" id="UP000268823">
    <property type="component" value="Unassembled WGS sequence"/>
</dbReference>
<feature type="compositionally biased region" description="Basic and acidic residues" evidence="1">
    <location>
        <begin position="369"/>
        <end position="392"/>
    </location>
</feature>
<organism evidence="3 4">
    <name type="scientific">Hortaea werneckii</name>
    <name type="common">Black yeast</name>
    <name type="synonym">Cladosporium werneckii</name>
    <dbReference type="NCBI Taxonomy" id="91943"/>
    <lineage>
        <taxon>Eukaryota</taxon>
        <taxon>Fungi</taxon>
        <taxon>Dikarya</taxon>
        <taxon>Ascomycota</taxon>
        <taxon>Pezizomycotina</taxon>
        <taxon>Dothideomycetes</taxon>
        <taxon>Dothideomycetidae</taxon>
        <taxon>Mycosphaerellales</taxon>
        <taxon>Teratosphaeriaceae</taxon>
        <taxon>Hortaea</taxon>
    </lineage>
</organism>
<feature type="region of interest" description="Disordered" evidence="1">
    <location>
        <begin position="361"/>
        <end position="397"/>
    </location>
</feature>
<dbReference type="InterPro" id="IPR036188">
    <property type="entry name" value="FAD/NAD-bd_sf"/>
</dbReference>
<dbReference type="GO" id="GO:0050660">
    <property type="term" value="F:flavin adenine dinucleotide binding"/>
    <property type="evidence" value="ECO:0007669"/>
    <property type="project" value="TreeGrafter"/>
</dbReference>
<sequence length="614" mass="68194">MESKTHIGAYLDGNGMSRMRNDLEARTASHETQNESHSPRDMLRAATSKARQIRVGIVGAGFASLRCADVLLQHGCKVTIFEARNRLGGRVAQSRVGEHVVDLLIYHHRGPNWIHGSSDNPMMHLASQTNTSLHAWDERQALYSHTGEPLPPDESAEYAALLWDDGVIADAFRYSNSHHDSIPPKTSLYDFFVEKSKSMFLDQPDEVAKAKRATFLQTTSMWGAYVGSDVRKQSLKFFWLEECIEGENPFVAGTYSKILARVAKAAQERADIRLNTKVSRVRSTDGRGQDISSPTIELENGESEEFDEVVVTCPLGYLKRSYEKMFDPPLPPRLRDAIESIGYGCLDKVYVTFPTAFWDDTSSEPAKTTSKDDTDKNHNDSKRIHVDPEHKTPNVTATTMPLHQPSPYGQTPQFPGFAHFLPPTNYTNTPADQQGWDQQALNLAALTPASCAHPTLLFYTYGACSQYLSTISPRNDQMYDSSTNINTQHGGKQHLIDFFQPYFSRLPNYTATNPSCQPSDILFTGWTGDELAGYGSYCNFPVGATEADKDIESMREGMPERGVWFAGEHTAPFVALGTSTGAWWSGEGVGRRIARGYGIDFREEDGKAGGDGRA</sequence>
<feature type="domain" description="Amine oxidase" evidence="2">
    <location>
        <begin position="66"/>
        <end position="368"/>
    </location>
</feature>
<dbReference type="AlphaFoldDB" id="A0A3M7F119"/>
<evidence type="ECO:0000259" key="2">
    <source>
        <dbReference type="Pfam" id="PF01593"/>
    </source>
</evidence>
<dbReference type="GO" id="GO:0006338">
    <property type="term" value="P:chromatin remodeling"/>
    <property type="evidence" value="ECO:0007669"/>
    <property type="project" value="TreeGrafter"/>
</dbReference>
<dbReference type="VEuPathDB" id="FungiDB:BTJ68_15368"/>
<dbReference type="EMBL" id="QWIR01000214">
    <property type="protein sequence ID" value="RMY82443.1"/>
    <property type="molecule type" value="Genomic_DNA"/>
</dbReference>
<gene>
    <name evidence="3" type="ORF">D0861_07885</name>
</gene>
<dbReference type="SUPFAM" id="SSF51905">
    <property type="entry name" value="FAD/NAD(P)-binding domain"/>
    <property type="match status" value="1"/>
</dbReference>
<reference evidence="3 4" key="1">
    <citation type="journal article" date="2018" name="BMC Genomics">
        <title>Genomic evidence for intraspecific hybridization in a clonal and extremely halotolerant yeast.</title>
        <authorList>
            <person name="Gostincar C."/>
            <person name="Stajich J.E."/>
            <person name="Zupancic J."/>
            <person name="Zalar P."/>
            <person name="Gunde-Cimerman N."/>
        </authorList>
    </citation>
    <scope>NUCLEOTIDE SEQUENCE [LARGE SCALE GENOMIC DNA]</scope>
    <source>
        <strain evidence="3 4">EXF-2788</strain>
    </source>
</reference>
<comment type="caution">
    <text evidence="3">The sequence shown here is derived from an EMBL/GenBank/DDBJ whole genome shotgun (WGS) entry which is preliminary data.</text>
</comment>
<dbReference type="PANTHER" id="PTHR10742:SF414">
    <property type="entry name" value="CONTAINING AMINE OXIDASE, PUTATIVE (AFU_ORTHOLOGUE AFUA_3G12150)-RELATED"/>
    <property type="match status" value="1"/>
</dbReference>
<protein>
    <recommendedName>
        <fullName evidence="2">Amine oxidase domain-containing protein</fullName>
    </recommendedName>
</protein>
<evidence type="ECO:0000256" key="1">
    <source>
        <dbReference type="SAM" id="MobiDB-lite"/>
    </source>
</evidence>
<dbReference type="SUPFAM" id="SSF54373">
    <property type="entry name" value="FAD-linked reductases, C-terminal domain"/>
    <property type="match status" value="1"/>
</dbReference>
<name>A0A3M7F119_HORWE</name>
<dbReference type="Gene3D" id="3.90.660.10">
    <property type="match status" value="1"/>
</dbReference>
<dbReference type="Pfam" id="PF01593">
    <property type="entry name" value="Amino_oxidase"/>
    <property type="match status" value="1"/>
</dbReference>
<dbReference type="GO" id="GO:0003682">
    <property type="term" value="F:chromatin binding"/>
    <property type="evidence" value="ECO:0007669"/>
    <property type="project" value="TreeGrafter"/>
</dbReference>
<dbReference type="PRINTS" id="PR00419">
    <property type="entry name" value="ADXRDTASE"/>
</dbReference>
<evidence type="ECO:0000313" key="3">
    <source>
        <dbReference type="EMBL" id="RMY82443.1"/>
    </source>
</evidence>
<proteinExistence type="predicted"/>
<dbReference type="GO" id="GO:0016491">
    <property type="term" value="F:oxidoreductase activity"/>
    <property type="evidence" value="ECO:0007669"/>
    <property type="project" value="InterPro"/>
</dbReference>
<dbReference type="InterPro" id="IPR050281">
    <property type="entry name" value="Flavin_monoamine_oxidase"/>
</dbReference>
<evidence type="ECO:0000313" key="4">
    <source>
        <dbReference type="Proteomes" id="UP000268823"/>
    </source>
</evidence>
<dbReference type="OrthoDB" id="5046242at2759"/>